<dbReference type="PANTHER" id="PTHR37755">
    <property type="entry name" value="PROTEIN TIC 56, CHLOROPLASTIC"/>
    <property type="match status" value="1"/>
</dbReference>
<protein>
    <recommendedName>
        <fullName evidence="2">GYF domain-containing protein</fullName>
    </recommendedName>
</protein>
<organism evidence="3 4">
    <name type="scientific">Malus baccata</name>
    <name type="common">Siberian crab apple</name>
    <name type="synonym">Pyrus baccata</name>
    <dbReference type="NCBI Taxonomy" id="106549"/>
    <lineage>
        <taxon>Eukaryota</taxon>
        <taxon>Viridiplantae</taxon>
        <taxon>Streptophyta</taxon>
        <taxon>Embryophyta</taxon>
        <taxon>Tracheophyta</taxon>
        <taxon>Spermatophyta</taxon>
        <taxon>Magnoliopsida</taxon>
        <taxon>eudicotyledons</taxon>
        <taxon>Gunneridae</taxon>
        <taxon>Pentapetalae</taxon>
        <taxon>rosids</taxon>
        <taxon>fabids</taxon>
        <taxon>Rosales</taxon>
        <taxon>Rosaceae</taxon>
        <taxon>Amygdaloideae</taxon>
        <taxon>Maleae</taxon>
        <taxon>Malus</taxon>
    </lineage>
</organism>
<dbReference type="STRING" id="106549.A0A540M6B7"/>
<feature type="domain" description="GYF" evidence="2">
    <location>
        <begin position="290"/>
        <end position="336"/>
    </location>
</feature>
<dbReference type="InterPro" id="IPR025640">
    <property type="entry name" value="GYF_2"/>
</dbReference>
<sequence length="443" mass="50027">MIGLRPIKIRSRWMSPGPNLNHIDFQTVKTPPSRPFSSTLSTINPNNLKIFRCFPESTPPPRWPPSTSTLSKAGSINPQSSHQPPLPHRLILPPPHRRAIPSQFLLPQPLQPLQRPPKPDPKKTIGSRAGKARILHPDAGAVLLGMRERPDYSQEEVRENERFWKEFRESPVVKFLAQAEKIAGMVNELELKENDRPYRDEDKKLWQAVPRVIGPDGRPMPRKAIKTGRSRLTSYGILQGSSFLDFGGSASGPTRRAGLLTLLRLSGISGSKSSIMIVIIMRNGGFYYEGRLGRTRAPLELITLKTAWGAGIIDKDTFIWGEDMDEWAPIHMVYGLEPLLLPLGKGHEKKTYKQLQEEAVESKRRDLAVLEANDGFFVFRDYNIFTKLGTRVYQKLELTIPGFDKIMENVHADATARDARRKARREAEMKAEQEKALGIQSDP</sequence>
<gene>
    <name evidence="3" type="ORF">C1H46_020107</name>
</gene>
<name>A0A540M6B7_MALBA</name>
<dbReference type="PANTHER" id="PTHR37755:SF1">
    <property type="entry name" value="PROTEIN TIC 56, CHLOROPLASTIC"/>
    <property type="match status" value="1"/>
</dbReference>
<dbReference type="EMBL" id="VIEB01000347">
    <property type="protein sequence ID" value="TQD94293.1"/>
    <property type="molecule type" value="Genomic_DNA"/>
</dbReference>
<proteinExistence type="predicted"/>
<feature type="region of interest" description="Disordered" evidence="1">
    <location>
        <begin position="55"/>
        <end position="94"/>
    </location>
</feature>
<reference evidence="3 4" key="1">
    <citation type="journal article" date="2019" name="G3 (Bethesda)">
        <title>Sequencing of a Wild Apple (Malus baccata) Genome Unravels the Differences Between Cultivated and Wild Apple Species Regarding Disease Resistance and Cold Tolerance.</title>
        <authorList>
            <person name="Chen X."/>
        </authorList>
    </citation>
    <scope>NUCLEOTIDE SEQUENCE [LARGE SCALE GENOMIC DNA]</scope>
    <source>
        <strain evidence="4">cv. Shandingzi</strain>
        <tissue evidence="3">Leaves</tissue>
    </source>
</reference>
<feature type="compositionally biased region" description="Basic and acidic residues" evidence="1">
    <location>
        <begin position="425"/>
        <end position="435"/>
    </location>
</feature>
<dbReference type="InterPro" id="IPR037471">
    <property type="entry name" value="TIC56"/>
</dbReference>
<evidence type="ECO:0000259" key="2">
    <source>
        <dbReference type="Pfam" id="PF14237"/>
    </source>
</evidence>
<dbReference type="GO" id="GO:0045037">
    <property type="term" value="P:protein import into chloroplast stroma"/>
    <property type="evidence" value="ECO:0007669"/>
    <property type="project" value="TreeGrafter"/>
</dbReference>
<dbReference type="GO" id="GO:0009706">
    <property type="term" value="C:chloroplast inner membrane"/>
    <property type="evidence" value="ECO:0007669"/>
    <property type="project" value="TreeGrafter"/>
</dbReference>
<dbReference type="Proteomes" id="UP000315295">
    <property type="component" value="Unassembled WGS sequence"/>
</dbReference>
<dbReference type="AlphaFoldDB" id="A0A540M6B7"/>
<dbReference type="Pfam" id="PF14237">
    <property type="entry name" value="GYF_2"/>
    <property type="match status" value="1"/>
</dbReference>
<feature type="region of interest" description="Disordered" evidence="1">
    <location>
        <begin position="108"/>
        <end position="129"/>
    </location>
</feature>
<comment type="caution">
    <text evidence="3">The sequence shown here is derived from an EMBL/GenBank/DDBJ whole genome shotgun (WGS) entry which is preliminary data.</text>
</comment>
<keyword evidence="4" id="KW-1185">Reference proteome</keyword>
<feature type="compositionally biased region" description="Polar residues" evidence="1">
    <location>
        <begin position="70"/>
        <end position="83"/>
    </location>
</feature>
<feature type="region of interest" description="Disordered" evidence="1">
    <location>
        <begin position="418"/>
        <end position="443"/>
    </location>
</feature>
<evidence type="ECO:0000313" key="3">
    <source>
        <dbReference type="EMBL" id="TQD94293.1"/>
    </source>
</evidence>
<evidence type="ECO:0000256" key="1">
    <source>
        <dbReference type="SAM" id="MobiDB-lite"/>
    </source>
</evidence>
<evidence type="ECO:0000313" key="4">
    <source>
        <dbReference type="Proteomes" id="UP000315295"/>
    </source>
</evidence>
<accession>A0A540M6B7</accession>